<comment type="similarity">
    <text evidence="5">Belongs to the ABC transporter superfamily. Drug exporter-1 (DrugE1) (TC 3.A.1.105) family.</text>
</comment>
<dbReference type="PANTHER" id="PTHR42711">
    <property type="entry name" value="ABC TRANSPORTER ATP-BINDING PROTEIN"/>
    <property type="match status" value="1"/>
</dbReference>
<evidence type="ECO:0000256" key="3">
    <source>
        <dbReference type="ARBA" id="ARBA00022741"/>
    </source>
</evidence>
<keyword evidence="3" id="KW-0547">Nucleotide-binding</keyword>
<dbReference type="GO" id="GO:0043215">
    <property type="term" value="P:daunorubicin transport"/>
    <property type="evidence" value="ECO:0007669"/>
    <property type="project" value="InterPro"/>
</dbReference>
<dbReference type="PANTHER" id="PTHR42711:SF5">
    <property type="entry name" value="ABC TRANSPORTER ATP-BINDING PROTEIN NATA"/>
    <property type="match status" value="1"/>
</dbReference>
<organism evidence="7 8">
    <name type="scientific">Gracilibacillus orientalis</name>
    <dbReference type="NCBI Taxonomy" id="334253"/>
    <lineage>
        <taxon>Bacteria</taxon>
        <taxon>Bacillati</taxon>
        <taxon>Bacillota</taxon>
        <taxon>Bacilli</taxon>
        <taxon>Bacillales</taxon>
        <taxon>Bacillaceae</taxon>
        <taxon>Gracilibacillus</taxon>
    </lineage>
</organism>
<dbReference type="InterPro" id="IPR027417">
    <property type="entry name" value="P-loop_NTPase"/>
</dbReference>
<dbReference type="InterPro" id="IPR003439">
    <property type="entry name" value="ABC_transporter-like_ATP-bd"/>
</dbReference>
<gene>
    <name evidence="7" type="ORF">SAMN04487943_11439</name>
</gene>
<dbReference type="InterPro" id="IPR017871">
    <property type="entry name" value="ABC_transporter-like_CS"/>
</dbReference>
<keyword evidence="2" id="KW-0813">Transport</keyword>
<dbReference type="InterPro" id="IPR050763">
    <property type="entry name" value="ABC_transporter_ATP-binding"/>
</dbReference>
<protein>
    <submittedName>
        <fullName evidence="7">ABC-2 type transport system ATP-binding protein</fullName>
    </submittedName>
</protein>
<comment type="subcellular location">
    <subcellularLocation>
        <location evidence="1">Cell membrane</location>
        <topology evidence="1">Peripheral membrane protein</topology>
        <orientation evidence="1">Cytoplasmic side</orientation>
    </subcellularLocation>
</comment>
<evidence type="ECO:0000313" key="7">
    <source>
        <dbReference type="EMBL" id="SFM34297.1"/>
    </source>
</evidence>
<name>A0A1I4Q2L4_9BACI</name>
<dbReference type="Pfam" id="PF00005">
    <property type="entry name" value="ABC_tran"/>
    <property type="match status" value="1"/>
</dbReference>
<dbReference type="GO" id="GO:0005524">
    <property type="term" value="F:ATP binding"/>
    <property type="evidence" value="ECO:0007669"/>
    <property type="project" value="UniProtKB-KW"/>
</dbReference>
<dbReference type="AlphaFoldDB" id="A0A1I4Q2L4"/>
<dbReference type="InterPro" id="IPR005894">
    <property type="entry name" value="DrrA"/>
</dbReference>
<dbReference type="Gene3D" id="3.40.50.300">
    <property type="entry name" value="P-loop containing nucleotide triphosphate hydrolases"/>
    <property type="match status" value="1"/>
</dbReference>
<dbReference type="GO" id="GO:0005886">
    <property type="term" value="C:plasma membrane"/>
    <property type="evidence" value="ECO:0007669"/>
    <property type="project" value="UniProtKB-SubCell"/>
</dbReference>
<dbReference type="STRING" id="334253.SAMN04487943_11439"/>
<dbReference type="SMART" id="SM00382">
    <property type="entry name" value="AAA"/>
    <property type="match status" value="1"/>
</dbReference>
<dbReference type="GO" id="GO:0016887">
    <property type="term" value="F:ATP hydrolysis activity"/>
    <property type="evidence" value="ECO:0007669"/>
    <property type="project" value="InterPro"/>
</dbReference>
<evidence type="ECO:0000256" key="4">
    <source>
        <dbReference type="ARBA" id="ARBA00022840"/>
    </source>
</evidence>
<reference evidence="8" key="1">
    <citation type="submission" date="2016-10" db="EMBL/GenBank/DDBJ databases">
        <authorList>
            <person name="Varghese N."/>
            <person name="Submissions S."/>
        </authorList>
    </citation>
    <scope>NUCLEOTIDE SEQUENCE [LARGE SCALE GENOMIC DNA]</scope>
    <source>
        <strain evidence="8">CGMCC 1.4250</strain>
    </source>
</reference>
<evidence type="ECO:0000256" key="5">
    <source>
        <dbReference type="ARBA" id="ARBA00049985"/>
    </source>
</evidence>
<dbReference type="SUPFAM" id="SSF52540">
    <property type="entry name" value="P-loop containing nucleoside triphosphate hydrolases"/>
    <property type="match status" value="1"/>
</dbReference>
<sequence length="313" mass="34346">MVDSKETVVAVRDLQKSYKGQEVLKNINLSVKKGSIFALLGSNGAGKTTTIRILSTLLKADKGSAFINGFNVSKEPEEVRGVISLTGQYAAVDEGLSGRENLRMIGKLRHLPEANKKADELLERVDLLDAADKRVATYSGGMRRRLDLAMSLLGNPPVIFLDEPTTGLDPQSRLSLWQMIKELSAAGTTVFLTTQYLEEADHLADHIAILNKGEIVAEGTSRDLKKLLPHGHIELGFHQVGEVRAAFKLLDEFHPTIHPEGQKIILSTDGSIKQMTDMLNRLDQAEISVTQLTQKQPTLEDVFLTIIGEKEGA</sequence>
<feature type="domain" description="ABC transporter" evidence="6">
    <location>
        <begin position="9"/>
        <end position="237"/>
    </location>
</feature>
<evidence type="ECO:0000256" key="2">
    <source>
        <dbReference type="ARBA" id="ARBA00022448"/>
    </source>
</evidence>
<evidence type="ECO:0000256" key="1">
    <source>
        <dbReference type="ARBA" id="ARBA00004413"/>
    </source>
</evidence>
<dbReference type="Proteomes" id="UP000198565">
    <property type="component" value="Unassembled WGS sequence"/>
</dbReference>
<keyword evidence="4 7" id="KW-0067">ATP-binding</keyword>
<dbReference type="OrthoDB" id="9804819at2"/>
<evidence type="ECO:0000259" key="6">
    <source>
        <dbReference type="PROSITE" id="PS50893"/>
    </source>
</evidence>
<dbReference type="NCBIfam" id="TIGR01188">
    <property type="entry name" value="drrA"/>
    <property type="match status" value="1"/>
</dbReference>
<dbReference type="RefSeq" id="WP_091485554.1">
    <property type="nucleotide sequence ID" value="NZ_FOTR01000014.1"/>
</dbReference>
<keyword evidence="8" id="KW-1185">Reference proteome</keyword>
<evidence type="ECO:0000313" key="8">
    <source>
        <dbReference type="Proteomes" id="UP000198565"/>
    </source>
</evidence>
<dbReference type="PROSITE" id="PS00211">
    <property type="entry name" value="ABC_TRANSPORTER_1"/>
    <property type="match status" value="1"/>
</dbReference>
<dbReference type="InterPro" id="IPR003593">
    <property type="entry name" value="AAA+_ATPase"/>
</dbReference>
<dbReference type="PROSITE" id="PS50893">
    <property type="entry name" value="ABC_TRANSPORTER_2"/>
    <property type="match status" value="1"/>
</dbReference>
<accession>A0A1I4Q2L4</accession>
<dbReference type="EMBL" id="FOTR01000014">
    <property type="protein sequence ID" value="SFM34297.1"/>
    <property type="molecule type" value="Genomic_DNA"/>
</dbReference>
<dbReference type="GO" id="GO:1900753">
    <property type="term" value="P:doxorubicin transport"/>
    <property type="evidence" value="ECO:0007669"/>
    <property type="project" value="InterPro"/>
</dbReference>
<proteinExistence type="inferred from homology"/>